<feature type="signal peptide" evidence="1">
    <location>
        <begin position="1"/>
        <end position="19"/>
    </location>
</feature>
<reference evidence="2 3" key="1">
    <citation type="submission" date="2019-07" db="EMBL/GenBank/DDBJ databases">
        <title>Thalassofilum flectens gen. nov., sp. nov., a novel moderate thermophilic anaerobe from a shallow sea hot spring in Kunashir Island (Russia), representing a new family in the order Bacteroidales, and proposal of Thalassofilacea fam. nov.</title>
        <authorList>
            <person name="Kochetkova T.V."/>
            <person name="Podosokorskaya O.A."/>
            <person name="Novikov A."/>
            <person name="Elcheninov A.G."/>
            <person name="Toshchakov S.V."/>
            <person name="Kublanov I.V."/>
        </authorList>
    </citation>
    <scope>NUCLEOTIDE SEQUENCE [LARGE SCALE GENOMIC DNA]</scope>
    <source>
        <strain evidence="2 3">38-H</strain>
    </source>
</reference>
<dbReference type="Pfam" id="PF16412">
    <property type="entry name" value="DUF5020"/>
    <property type="match status" value="1"/>
</dbReference>
<dbReference type="RefSeq" id="WP_173072338.1">
    <property type="nucleotide sequence ID" value="NZ_CP041345.1"/>
</dbReference>
<dbReference type="InterPro" id="IPR036777">
    <property type="entry name" value="Channel_Tsx-like_sf"/>
</dbReference>
<keyword evidence="3" id="KW-1185">Reference proteome</keyword>
<protein>
    <submittedName>
        <fullName evidence="2">DUF5020 family protein</fullName>
    </submittedName>
</protein>
<accession>A0A7D4BCL0</accession>
<name>A0A7D4BCL0_9BACT</name>
<dbReference type="EMBL" id="CP041345">
    <property type="protein sequence ID" value="QKG78823.1"/>
    <property type="molecule type" value="Genomic_DNA"/>
</dbReference>
<dbReference type="Proteomes" id="UP000500961">
    <property type="component" value="Chromosome"/>
</dbReference>
<dbReference type="KEGG" id="ttz:FHG85_00570"/>
<evidence type="ECO:0000313" key="2">
    <source>
        <dbReference type="EMBL" id="QKG78823.1"/>
    </source>
</evidence>
<dbReference type="GO" id="GO:0009279">
    <property type="term" value="C:cell outer membrane"/>
    <property type="evidence" value="ECO:0007669"/>
    <property type="project" value="InterPro"/>
</dbReference>
<sequence>MRKLILFISFASFFLVANSQNVQLHYDFGKDRKMFTSTVEMFKPDSWGNTFFFVDFDYGSKSSGVDGVSLAYWEISRELKFWEAPIAFHAEFNGGFGQFNIGPNTNGAYTINNAYLFGPSFSWNNSSFTRGFTLQTLYKYITDKEDASFQITGVWYMHFLDGKFTFSGFADFWKEDNVVFDDNGNTSNAKFVFLTEPQIWYNTTKNLSLGGEIEISSNFGGNKGFMVNPTLAVKWQF</sequence>
<evidence type="ECO:0000256" key="1">
    <source>
        <dbReference type="SAM" id="SignalP"/>
    </source>
</evidence>
<organism evidence="2 3">
    <name type="scientific">Tenuifilum thalassicum</name>
    <dbReference type="NCBI Taxonomy" id="2590900"/>
    <lineage>
        <taxon>Bacteria</taxon>
        <taxon>Pseudomonadati</taxon>
        <taxon>Bacteroidota</taxon>
        <taxon>Bacteroidia</taxon>
        <taxon>Bacteroidales</taxon>
        <taxon>Tenuifilaceae</taxon>
        <taxon>Tenuifilum</taxon>
    </lineage>
</organism>
<dbReference type="AlphaFoldDB" id="A0A7D4BCL0"/>
<keyword evidence="1" id="KW-0732">Signal</keyword>
<feature type="chain" id="PRO_5029881082" evidence="1">
    <location>
        <begin position="20"/>
        <end position="237"/>
    </location>
</feature>
<evidence type="ECO:0000313" key="3">
    <source>
        <dbReference type="Proteomes" id="UP000500961"/>
    </source>
</evidence>
<proteinExistence type="predicted"/>
<dbReference type="SUPFAM" id="SSF111364">
    <property type="entry name" value="Tsx-like channel"/>
    <property type="match status" value="1"/>
</dbReference>
<dbReference type="Gene3D" id="2.40.230.20">
    <property type="entry name" value="Nucleoside-specific channel-forming protein, Tsx-like"/>
    <property type="match status" value="1"/>
</dbReference>
<gene>
    <name evidence="2" type="ORF">FHG85_00570</name>
</gene>